<name>A0ABV3VQB6_9BACI</name>
<dbReference type="EMBL" id="JBFRHK010000001">
    <property type="protein sequence ID" value="MEX3743566.1"/>
    <property type="molecule type" value="Genomic_DNA"/>
</dbReference>
<protein>
    <submittedName>
        <fullName evidence="1">Uncharacterized protein</fullName>
    </submittedName>
</protein>
<gene>
    <name evidence="1" type="ORF">AB1300_00300</name>
</gene>
<evidence type="ECO:0000313" key="1">
    <source>
        <dbReference type="EMBL" id="MEX3743566.1"/>
    </source>
</evidence>
<dbReference type="RefSeq" id="WP_368634616.1">
    <property type="nucleotide sequence ID" value="NZ_JBFRHK010000001.1"/>
</dbReference>
<accession>A0ABV3VQB6</accession>
<sequence length="413" mass="47164">MLIYIDPSLMEYFKSVSPSESDLEALENIISSHKKGYHYVSSNRKTLDFLSKLEGISSNVRKQLDILFEDYSTLSSVNKNVSTKIVVLPPNGEFQRYNHIINSEVLGGYQYMSTIFEVPLRDFLVSEVLDKTRFITENLNDSYFYEFIGNNFAKNKYLPSKISIDHVPGGGLNTPGILEDKIVSKHIVFSLVDSDKKEPTATLGVTGKEVLKVFEKFQEHAIIGFDILPVHEIENLLSSTIYENFSKRDCEVSKTQLKILETHDRDFCFLPYIDMKEGLHTGNFSTYFEGVFDISNLIPQTDSEKRGYKNEFVGSKEAFLNYLSNPKGKLYLIKPVGPSPFGNLKIEKLKENINEDIARANGKASREYILKLTNKIKVFDDLPSYLLDFQRDYLEILGMQIKEWGLANPKSVI</sequence>
<reference evidence="1 2" key="1">
    <citation type="submission" date="2024-07" db="EMBL/GenBank/DDBJ databases">
        <title>Characterization of a bacterium isolated from hydrolysated instant sea cucumber by whole-genome sequencing and metabolomics.</title>
        <authorList>
            <person name="Luo X."/>
            <person name="Zhang Z."/>
            <person name="Zheng Z."/>
            <person name="Zhang W."/>
            <person name="Ming T."/>
            <person name="Jiao L."/>
            <person name="Su X."/>
            <person name="Kong F."/>
            <person name="Xu J."/>
        </authorList>
    </citation>
    <scope>NUCLEOTIDE SEQUENCE [LARGE SCALE GENOMIC DNA]</scope>
    <source>
        <strain evidence="1 2">XL-2024</strain>
    </source>
</reference>
<organism evidence="1 2">
    <name type="scientific">Lysinibacillus xylanilyticus</name>
    <dbReference type="NCBI Taxonomy" id="582475"/>
    <lineage>
        <taxon>Bacteria</taxon>
        <taxon>Bacillati</taxon>
        <taxon>Bacillota</taxon>
        <taxon>Bacilli</taxon>
        <taxon>Bacillales</taxon>
        <taxon>Bacillaceae</taxon>
        <taxon>Lysinibacillus</taxon>
    </lineage>
</organism>
<keyword evidence="2" id="KW-1185">Reference proteome</keyword>
<dbReference type="Proteomes" id="UP001558534">
    <property type="component" value="Unassembled WGS sequence"/>
</dbReference>
<evidence type="ECO:0000313" key="2">
    <source>
        <dbReference type="Proteomes" id="UP001558534"/>
    </source>
</evidence>
<comment type="caution">
    <text evidence="1">The sequence shown here is derived from an EMBL/GenBank/DDBJ whole genome shotgun (WGS) entry which is preliminary data.</text>
</comment>
<proteinExistence type="predicted"/>